<protein>
    <submittedName>
        <fullName evidence="1">Uncharacterized protein</fullName>
    </submittedName>
</protein>
<gene>
    <name evidence="1" type="ORF">THOM_2112</name>
</gene>
<dbReference type="Proteomes" id="UP000011185">
    <property type="component" value="Unassembled WGS sequence"/>
</dbReference>
<dbReference type="InParanoid" id="L7JUG0"/>
<name>L7JUG0_TRAHO</name>
<dbReference type="EMBL" id="JH994005">
    <property type="protein sequence ID" value="ELQ74950.1"/>
    <property type="molecule type" value="Genomic_DNA"/>
</dbReference>
<evidence type="ECO:0000313" key="1">
    <source>
        <dbReference type="EMBL" id="ELQ74950.1"/>
    </source>
</evidence>
<sequence>MDFKDDMESVTEIWPCVVSLEKINSVQNMSDDFYDFLRRVRGIFHDSIKENVCN</sequence>
<dbReference type="HOGENOM" id="CLU_3052058_0_0_1"/>
<accession>L7JUG0</accession>
<reference evidence="1 2" key="1">
    <citation type="journal article" date="2012" name="PLoS Pathog.">
        <title>The genome of the obligate intracellular parasite Trachipleistophora hominis: new insights into microsporidian genome dynamics and reductive evolution.</title>
        <authorList>
            <person name="Heinz E."/>
            <person name="Williams T.A."/>
            <person name="Nakjang S."/>
            <person name="Noel C.J."/>
            <person name="Swan D.C."/>
            <person name="Goldberg A.V."/>
            <person name="Harris S.R."/>
            <person name="Weinmaier T."/>
            <person name="Markert S."/>
            <person name="Becher D."/>
            <person name="Bernhardt J."/>
            <person name="Dagan T."/>
            <person name="Hacker C."/>
            <person name="Lucocq J.M."/>
            <person name="Schweder T."/>
            <person name="Rattei T."/>
            <person name="Hall N."/>
            <person name="Hirt R.P."/>
            <person name="Embley T.M."/>
        </authorList>
    </citation>
    <scope>NUCLEOTIDE SEQUENCE [LARGE SCALE GENOMIC DNA]</scope>
</reference>
<dbReference type="VEuPathDB" id="MicrosporidiaDB:THOM_2112"/>
<organism evidence="1 2">
    <name type="scientific">Trachipleistophora hominis</name>
    <name type="common">Microsporidian parasite</name>
    <dbReference type="NCBI Taxonomy" id="72359"/>
    <lineage>
        <taxon>Eukaryota</taxon>
        <taxon>Fungi</taxon>
        <taxon>Fungi incertae sedis</taxon>
        <taxon>Microsporidia</taxon>
        <taxon>Pleistophoridae</taxon>
        <taxon>Trachipleistophora</taxon>
    </lineage>
</organism>
<dbReference type="AlphaFoldDB" id="L7JUG0"/>
<keyword evidence="2" id="KW-1185">Reference proteome</keyword>
<proteinExistence type="predicted"/>
<evidence type="ECO:0000313" key="2">
    <source>
        <dbReference type="Proteomes" id="UP000011185"/>
    </source>
</evidence>